<evidence type="ECO:0000256" key="6">
    <source>
        <dbReference type="ARBA" id="ARBA00022825"/>
    </source>
</evidence>
<dbReference type="AlphaFoldDB" id="A0A4V5PQC0"/>
<feature type="domain" description="Lon proteolytic" evidence="17">
    <location>
        <begin position="604"/>
        <end position="784"/>
    </location>
</feature>
<keyword evidence="7 9" id="KW-0067">ATP-binding</keyword>
<feature type="binding site" evidence="9 12">
    <location>
        <begin position="367"/>
        <end position="374"/>
    </location>
    <ligand>
        <name>ATP</name>
        <dbReference type="ChEBI" id="CHEBI:30616"/>
    </ligand>
</feature>
<dbReference type="GO" id="GO:0016887">
    <property type="term" value="F:ATP hydrolysis activity"/>
    <property type="evidence" value="ECO:0007669"/>
    <property type="project" value="UniProtKB-UniRule"/>
</dbReference>
<dbReference type="GO" id="GO:0004176">
    <property type="term" value="F:ATP-dependent peptidase activity"/>
    <property type="evidence" value="ECO:0007669"/>
    <property type="project" value="UniProtKB-UniRule"/>
</dbReference>
<evidence type="ECO:0000313" key="19">
    <source>
        <dbReference type="EMBL" id="TKD12081.1"/>
    </source>
</evidence>
<evidence type="ECO:0000256" key="9">
    <source>
        <dbReference type="HAMAP-Rule" id="MF_01973"/>
    </source>
</evidence>
<dbReference type="Gene3D" id="2.30.130.40">
    <property type="entry name" value="LON domain-like"/>
    <property type="match status" value="1"/>
</dbReference>
<feature type="coiled-coil region" evidence="15">
    <location>
        <begin position="199"/>
        <end position="275"/>
    </location>
</feature>
<evidence type="ECO:0000313" key="20">
    <source>
        <dbReference type="Proteomes" id="UP000309215"/>
    </source>
</evidence>
<keyword evidence="2 9" id="KW-0963">Cytoplasm</keyword>
<dbReference type="PIRSF" id="PIRSF001174">
    <property type="entry name" value="Lon_proteas"/>
    <property type="match status" value="1"/>
</dbReference>
<keyword evidence="15" id="KW-0175">Coiled coil</keyword>
<dbReference type="InterPro" id="IPR004815">
    <property type="entry name" value="Lon_bac/euk-typ"/>
</dbReference>
<dbReference type="Gene3D" id="1.10.8.60">
    <property type="match status" value="1"/>
</dbReference>
<evidence type="ECO:0000256" key="7">
    <source>
        <dbReference type="ARBA" id="ARBA00022840"/>
    </source>
</evidence>
<dbReference type="EC" id="3.4.21.53" evidence="9 10"/>
<dbReference type="InterPro" id="IPR054594">
    <property type="entry name" value="Lon_lid"/>
</dbReference>
<dbReference type="PROSITE" id="PS01046">
    <property type="entry name" value="LON_SER"/>
    <property type="match status" value="1"/>
</dbReference>
<dbReference type="Pfam" id="PF22667">
    <property type="entry name" value="Lon_lid"/>
    <property type="match status" value="1"/>
</dbReference>
<keyword evidence="3 9" id="KW-0645">Protease</keyword>
<protein>
    <recommendedName>
        <fullName evidence="9 10">Lon protease</fullName>
        <ecNumber evidence="9 10">3.4.21.53</ecNumber>
    </recommendedName>
    <alternativeName>
        <fullName evidence="9">ATP-dependent protease La</fullName>
    </alternativeName>
</protein>
<dbReference type="InterPro" id="IPR003111">
    <property type="entry name" value="Lon_prtase_N"/>
</dbReference>
<dbReference type="InterPro" id="IPR008268">
    <property type="entry name" value="Peptidase_S16_AS"/>
</dbReference>
<dbReference type="NCBIfam" id="TIGR00763">
    <property type="entry name" value="lon"/>
    <property type="match status" value="1"/>
</dbReference>
<comment type="subunit">
    <text evidence="9 10">Homohexamer. Organized in a ring with a central cavity.</text>
</comment>
<evidence type="ECO:0000256" key="15">
    <source>
        <dbReference type="SAM" id="Coils"/>
    </source>
</evidence>
<evidence type="ECO:0000256" key="10">
    <source>
        <dbReference type="PIRNR" id="PIRNR001174"/>
    </source>
</evidence>
<evidence type="ECO:0000256" key="5">
    <source>
        <dbReference type="ARBA" id="ARBA00022801"/>
    </source>
</evidence>
<dbReference type="SUPFAM" id="SSF88697">
    <property type="entry name" value="PUA domain-like"/>
    <property type="match status" value="1"/>
</dbReference>
<accession>A0A4V5PQC0</accession>
<dbReference type="InterPro" id="IPR027543">
    <property type="entry name" value="Lon_bac"/>
</dbReference>
<feature type="compositionally biased region" description="Low complexity" evidence="16">
    <location>
        <begin position="811"/>
        <end position="830"/>
    </location>
</feature>
<dbReference type="GO" id="GO:0005737">
    <property type="term" value="C:cytoplasm"/>
    <property type="evidence" value="ECO:0007669"/>
    <property type="project" value="UniProtKB-SubCell"/>
</dbReference>
<name>A0A4V5PQC0_9BACT</name>
<keyword evidence="6 9" id="KW-0720">Serine protease</keyword>
<evidence type="ECO:0000259" key="17">
    <source>
        <dbReference type="PROSITE" id="PS51786"/>
    </source>
</evidence>
<dbReference type="Pfam" id="PF00004">
    <property type="entry name" value="AAA"/>
    <property type="match status" value="1"/>
</dbReference>
<dbReference type="PRINTS" id="PR00830">
    <property type="entry name" value="ENDOLAPTASE"/>
</dbReference>
<dbReference type="GO" id="GO:0034605">
    <property type="term" value="P:cellular response to heat"/>
    <property type="evidence" value="ECO:0007669"/>
    <property type="project" value="UniProtKB-UniRule"/>
</dbReference>
<feature type="active site" evidence="9 11">
    <location>
        <position position="690"/>
    </location>
</feature>
<feature type="domain" description="Lon N-terminal" evidence="18">
    <location>
        <begin position="19"/>
        <end position="213"/>
    </location>
</feature>
<keyword evidence="8 9" id="KW-0346">Stress response</keyword>
<feature type="active site" evidence="9 11">
    <location>
        <position position="733"/>
    </location>
</feature>
<reference evidence="19 20" key="1">
    <citation type="submission" date="2019-04" db="EMBL/GenBank/DDBJ databases">
        <authorList>
            <person name="Li Y."/>
            <person name="Wang J."/>
        </authorList>
    </citation>
    <scope>NUCLEOTIDE SEQUENCE [LARGE SCALE GENOMIC DNA]</scope>
    <source>
        <strain evidence="19 20">DSM 14668</strain>
    </source>
</reference>
<dbReference type="Gene3D" id="1.20.5.5270">
    <property type="match status" value="1"/>
</dbReference>
<dbReference type="Gene3D" id="3.30.230.10">
    <property type="match status" value="1"/>
</dbReference>
<keyword evidence="20" id="KW-1185">Reference proteome</keyword>
<comment type="similarity">
    <text evidence="9 10 13 14">Belongs to the peptidase S16 family.</text>
</comment>
<dbReference type="Pfam" id="PF05362">
    <property type="entry name" value="Lon_C"/>
    <property type="match status" value="1"/>
</dbReference>
<dbReference type="PROSITE" id="PS51786">
    <property type="entry name" value="LON_PROTEOLYTIC"/>
    <property type="match status" value="1"/>
</dbReference>
<dbReference type="InterPro" id="IPR027417">
    <property type="entry name" value="P-loop_NTPase"/>
</dbReference>
<evidence type="ECO:0000256" key="2">
    <source>
        <dbReference type="ARBA" id="ARBA00022490"/>
    </source>
</evidence>
<dbReference type="InterPro" id="IPR008269">
    <property type="entry name" value="Lon_proteolytic"/>
</dbReference>
<dbReference type="Proteomes" id="UP000309215">
    <property type="component" value="Unassembled WGS sequence"/>
</dbReference>
<dbReference type="FunFam" id="3.40.50.300:FF:000382">
    <property type="entry name" value="Lon protease homolog 2, peroxisomal"/>
    <property type="match status" value="1"/>
</dbReference>
<evidence type="ECO:0000256" key="14">
    <source>
        <dbReference type="RuleBase" id="RU000591"/>
    </source>
</evidence>
<evidence type="ECO:0000256" key="4">
    <source>
        <dbReference type="ARBA" id="ARBA00022741"/>
    </source>
</evidence>
<keyword evidence="5 9" id="KW-0378">Hydrolase</keyword>
<dbReference type="InterPro" id="IPR020568">
    <property type="entry name" value="Ribosomal_Su5_D2-typ_SF"/>
</dbReference>
<dbReference type="PANTHER" id="PTHR10046">
    <property type="entry name" value="ATP DEPENDENT LON PROTEASE FAMILY MEMBER"/>
    <property type="match status" value="1"/>
</dbReference>
<comment type="induction">
    <text evidence="9">By heat shock.</text>
</comment>
<comment type="function">
    <text evidence="9">ATP-dependent serine protease that mediates the selective degradation of mutant and abnormal proteins as well as certain short-lived regulatory proteins. Required for cellular homeostasis and for survival from DNA damage and developmental changes induced by stress. Degrades polypeptides processively to yield small peptide fragments that are 5 to 10 amino acids long. Binds to DNA in a double-stranded, site-specific manner.</text>
</comment>
<dbReference type="PROSITE" id="PS51787">
    <property type="entry name" value="LON_N"/>
    <property type="match status" value="1"/>
</dbReference>
<dbReference type="GO" id="GO:0006515">
    <property type="term" value="P:protein quality control for misfolded or incompletely synthesized proteins"/>
    <property type="evidence" value="ECO:0007669"/>
    <property type="project" value="UniProtKB-UniRule"/>
</dbReference>
<comment type="subcellular location">
    <subcellularLocation>
        <location evidence="1 9 10">Cytoplasm</location>
    </subcellularLocation>
</comment>
<dbReference type="InterPro" id="IPR027065">
    <property type="entry name" value="Lon_Prtase"/>
</dbReference>
<dbReference type="InterPro" id="IPR046336">
    <property type="entry name" value="Lon_prtase_N_sf"/>
</dbReference>
<dbReference type="Pfam" id="PF02190">
    <property type="entry name" value="LON_substr_bdg"/>
    <property type="match status" value="1"/>
</dbReference>
<gene>
    <name evidence="9" type="primary">lon</name>
    <name evidence="19" type="ORF">E8A74_05585</name>
</gene>
<evidence type="ECO:0000256" key="12">
    <source>
        <dbReference type="PIRSR" id="PIRSR001174-2"/>
    </source>
</evidence>
<sequence>MFFKNDSDRGKSAPERGVAPLLPLRDIIVFPYMVSQLFVGRERSIAALDEAMNRGKEIFLAAQRNAKTNDPTAEDIFAVGSVGVIMQLLRLPDGTVKVLIEGKRRAKIKKFVQSDAFFLVEYEEIPEKAASSVEVEALMRSVQSTFEVYVKLNKKIQPEVLMAVQAIDDASRLADAIVANLPTIKLADRQSLLETDDPKQRLERLIELMQAEIEILQVEKKIRSRVKKQMEKTQKEYYLNEQMQAIQKELGGGERDEFKNEIQEIEEALKTKRMSKEATAKVKKELKKLKMMHPTSAEATVVRNYIDWILDLPWYEKSEERFDLVEAEKILDEDHYGLRKIKERILEYLAVQALTKKLKGPVLCFVGPPGVGKTSLAKSIARATGRRFVRLSLGGVRDEAEIRGHRRTYIGALPGKLIQSLKKAGTNNPVFLLDEVDKMSTDFRGDPAAALLEVLDPEQNHAFNDHYLDLDYDLSDVMFITTANTLGGIPVPLQDRMEIIQLSGYTEFEKLNISLKYLIPRQRKECGLEDLSMDFSEGAVRTIIHHYTKESGVRSLEREIASVCRKVARKVVNEGKEKPIEISAKSIPKFLGVPKFRLGRRAEKDEVGLVNGLAVTSVGGDLLPAEAVVLPGKGKLVVTGLIEKGMEESAQAAMSYVRSHLERLGLSSDAYQKADVHVHFPDFVRKDGPSAGVTMVTAVCSALMKVPVRQDLAMTGEVTLRGRVLAIGGLKEKLLAAHRSGISTVVLPKENRKDLRDVPRRVLRALRLVLVEHVDDVLREALIVKDPEATFGPPHARLEYRDGELVTPNGSAAPSLPSLPADSPAEQPGA</sequence>
<dbReference type="SMART" id="SM00382">
    <property type="entry name" value="AAA"/>
    <property type="match status" value="1"/>
</dbReference>
<feature type="region of interest" description="Disordered" evidence="16">
    <location>
        <begin position="800"/>
        <end position="830"/>
    </location>
</feature>
<dbReference type="Gene3D" id="3.40.50.300">
    <property type="entry name" value="P-loop containing nucleotide triphosphate hydrolases"/>
    <property type="match status" value="1"/>
</dbReference>
<dbReference type="GO" id="GO:0043565">
    <property type="term" value="F:sequence-specific DNA binding"/>
    <property type="evidence" value="ECO:0007669"/>
    <property type="project" value="UniProtKB-UniRule"/>
</dbReference>
<evidence type="ECO:0000256" key="1">
    <source>
        <dbReference type="ARBA" id="ARBA00004496"/>
    </source>
</evidence>
<dbReference type="SMART" id="SM00464">
    <property type="entry name" value="LON"/>
    <property type="match status" value="1"/>
</dbReference>
<comment type="caution">
    <text evidence="19">The sequence shown here is derived from an EMBL/GenBank/DDBJ whole genome shotgun (WGS) entry which is preliminary data.</text>
</comment>
<dbReference type="HAMAP" id="MF_01973">
    <property type="entry name" value="lon_bact"/>
    <property type="match status" value="1"/>
</dbReference>
<keyword evidence="4 9" id="KW-0547">Nucleotide-binding</keyword>
<dbReference type="SUPFAM" id="SSF54211">
    <property type="entry name" value="Ribosomal protein S5 domain 2-like"/>
    <property type="match status" value="1"/>
</dbReference>
<dbReference type="NCBIfam" id="NF008053">
    <property type="entry name" value="PRK10787.1"/>
    <property type="match status" value="1"/>
</dbReference>
<dbReference type="RefSeq" id="WP_136927876.1">
    <property type="nucleotide sequence ID" value="NZ_SSMQ01000004.1"/>
</dbReference>
<dbReference type="CDD" id="cd19500">
    <property type="entry name" value="RecA-like_Lon"/>
    <property type="match status" value="1"/>
</dbReference>
<dbReference type="InterPro" id="IPR015947">
    <property type="entry name" value="PUA-like_sf"/>
</dbReference>
<dbReference type="InterPro" id="IPR014721">
    <property type="entry name" value="Ribsml_uS5_D2-typ_fold_subgr"/>
</dbReference>
<dbReference type="OrthoDB" id="9803599at2"/>
<dbReference type="GO" id="GO:0005524">
    <property type="term" value="F:ATP binding"/>
    <property type="evidence" value="ECO:0007669"/>
    <property type="project" value="UniProtKB-UniRule"/>
</dbReference>
<comment type="catalytic activity">
    <reaction evidence="9 10 13">
        <text>Hydrolysis of proteins in presence of ATP.</text>
        <dbReference type="EC" id="3.4.21.53"/>
    </reaction>
</comment>
<evidence type="ECO:0000256" key="11">
    <source>
        <dbReference type="PIRSR" id="PIRSR001174-1"/>
    </source>
</evidence>
<dbReference type="GO" id="GO:0004252">
    <property type="term" value="F:serine-type endopeptidase activity"/>
    <property type="evidence" value="ECO:0007669"/>
    <property type="project" value="UniProtKB-UniRule"/>
</dbReference>
<evidence type="ECO:0000256" key="13">
    <source>
        <dbReference type="PROSITE-ProRule" id="PRU01122"/>
    </source>
</evidence>
<dbReference type="FunFam" id="1.20.5.5270:FF:000002">
    <property type="entry name" value="Lon protease homolog"/>
    <property type="match status" value="1"/>
</dbReference>
<evidence type="ECO:0000256" key="16">
    <source>
        <dbReference type="SAM" id="MobiDB-lite"/>
    </source>
</evidence>
<evidence type="ECO:0000256" key="8">
    <source>
        <dbReference type="ARBA" id="ARBA00023016"/>
    </source>
</evidence>
<proteinExistence type="evidence at transcript level"/>
<dbReference type="InterPro" id="IPR003959">
    <property type="entry name" value="ATPase_AAA_core"/>
</dbReference>
<dbReference type="Gene3D" id="1.20.58.1480">
    <property type="match status" value="1"/>
</dbReference>
<dbReference type="InterPro" id="IPR003593">
    <property type="entry name" value="AAA+_ATPase"/>
</dbReference>
<dbReference type="EMBL" id="SSMQ01000004">
    <property type="protein sequence ID" value="TKD12081.1"/>
    <property type="molecule type" value="Genomic_DNA"/>
</dbReference>
<organism evidence="19 20">
    <name type="scientific">Polyangium fumosum</name>
    <dbReference type="NCBI Taxonomy" id="889272"/>
    <lineage>
        <taxon>Bacteria</taxon>
        <taxon>Pseudomonadati</taxon>
        <taxon>Myxococcota</taxon>
        <taxon>Polyangia</taxon>
        <taxon>Polyangiales</taxon>
        <taxon>Polyangiaceae</taxon>
        <taxon>Polyangium</taxon>
    </lineage>
</organism>
<evidence type="ECO:0000259" key="18">
    <source>
        <dbReference type="PROSITE" id="PS51787"/>
    </source>
</evidence>
<dbReference type="SUPFAM" id="SSF52540">
    <property type="entry name" value="P-loop containing nucleoside triphosphate hydrolases"/>
    <property type="match status" value="1"/>
</dbReference>
<evidence type="ECO:0000256" key="3">
    <source>
        <dbReference type="ARBA" id="ARBA00022670"/>
    </source>
</evidence>